<dbReference type="PANTHER" id="PTHR33375">
    <property type="entry name" value="CHROMOSOME-PARTITIONING PROTEIN PARB-RELATED"/>
    <property type="match status" value="1"/>
</dbReference>
<dbReference type="SMART" id="SM00470">
    <property type="entry name" value="ParB"/>
    <property type="match status" value="1"/>
</dbReference>
<keyword evidence="6" id="KW-1185">Reference proteome</keyword>
<comment type="similarity">
    <text evidence="1">Belongs to the ParB family.</text>
</comment>
<evidence type="ECO:0000313" key="5">
    <source>
        <dbReference type="EMBL" id="WCT75775.1"/>
    </source>
</evidence>
<dbReference type="InterPro" id="IPR050336">
    <property type="entry name" value="Chromosome_partition/occlusion"/>
</dbReference>
<dbReference type="Gene3D" id="1.10.10.2830">
    <property type="match status" value="1"/>
</dbReference>
<dbReference type="InterPro" id="IPR004437">
    <property type="entry name" value="ParB/RepB/Spo0J"/>
</dbReference>
<dbReference type="SUPFAM" id="SSF109709">
    <property type="entry name" value="KorB DNA-binding domain-like"/>
    <property type="match status" value="1"/>
</dbReference>
<feature type="compositionally biased region" description="Acidic residues" evidence="3">
    <location>
        <begin position="650"/>
        <end position="665"/>
    </location>
</feature>
<feature type="region of interest" description="Disordered" evidence="3">
    <location>
        <begin position="643"/>
        <end position="684"/>
    </location>
</feature>
<keyword evidence="5" id="KW-0614">Plasmid</keyword>
<geneLocation type="plasmid" evidence="5 6">
    <name>unnamed2</name>
</geneLocation>
<feature type="coiled-coil region" evidence="2">
    <location>
        <begin position="315"/>
        <end position="349"/>
    </location>
</feature>
<dbReference type="SUPFAM" id="SSF110849">
    <property type="entry name" value="ParB/Sulfiredoxin"/>
    <property type="match status" value="1"/>
</dbReference>
<dbReference type="EMBL" id="CP117413">
    <property type="protein sequence ID" value="WCT75775.1"/>
    <property type="molecule type" value="Genomic_DNA"/>
</dbReference>
<organism evidence="5 6">
    <name type="scientific">Sphingomonas naphthae</name>
    <dbReference type="NCBI Taxonomy" id="1813468"/>
    <lineage>
        <taxon>Bacteria</taxon>
        <taxon>Pseudomonadati</taxon>
        <taxon>Pseudomonadota</taxon>
        <taxon>Alphaproteobacteria</taxon>
        <taxon>Sphingomonadales</taxon>
        <taxon>Sphingomonadaceae</taxon>
        <taxon>Sphingomonas</taxon>
    </lineage>
</organism>
<evidence type="ECO:0000256" key="3">
    <source>
        <dbReference type="SAM" id="MobiDB-lite"/>
    </source>
</evidence>
<dbReference type="PANTHER" id="PTHR33375:SF7">
    <property type="entry name" value="CHROMOSOME 2-PARTITIONING PROTEIN PARB-RELATED"/>
    <property type="match status" value="1"/>
</dbReference>
<evidence type="ECO:0000256" key="1">
    <source>
        <dbReference type="ARBA" id="ARBA00006295"/>
    </source>
</evidence>
<feature type="domain" description="ParB-like N-terminal" evidence="4">
    <location>
        <begin position="3"/>
        <end position="100"/>
    </location>
</feature>
<dbReference type="Pfam" id="PF17762">
    <property type="entry name" value="HTH_ParB"/>
    <property type="match status" value="1"/>
</dbReference>
<proteinExistence type="inferred from homology"/>
<protein>
    <submittedName>
        <fullName evidence="5">ParB/RepB/Spo0J family partition protein</fullName>
    </submittedName>
</protein>
<dbReference type="Gene3D" id="3.90.1530.30">
    <property type="match status" value="1"/>
</dbReference>
<name>A0ABY7TTS2_9SPHN</name>
<sequence length="684" mass="74398">MIQSVKVKNLSLSKDNVRKSNRDLDIESFAATIAAHGLLQNLVVTPLKKSGHFTVKAGGRRLRALQHLIATGVLPADHEVPALVLADDADSTEASLAENFGRLPMNPADEATAFNHFIDKGASAEDVAKRFGVTTRFVEQRVRLAELAPSIFQALAAGEISLGVAQAYAVTGDTDRQARVFDQMKSAYYGNQPDNIRRAILNGTVKANDAKARFVGRDAYLAGGGRIEGDLFATEGDENWIDVELLEDLAAQKLEAAAAELAESQGLAFVTPVAATHVPYDTERQLHEYHAVARPLTEEEQVRVEALAVENDALLEQLETELSDGTEEAETANARLEEIERELDELDAARKVVDPEVRAQLGTFVYIGGDGAVRVHTRMFSEKPVVDPNAPVVIGPIGGGADEVVEQGVKLSATLVDELATQRRQILVAHLASDPALALDLTIFLMAQDAIFANNYVRNHSTLKASPSQFPIFAFRDEGSLASQTIAEQRQALDTNWAGYDTMSARFDAFRALDDEARGAWVAFVIAQTLEPTLNAGDGGRLNGFHDHLGRILDIEVAQWWRPTAANFFGRVKKDVMLDALEDIGGPILRGRYKDAKKGDLAATCASLCNGQGIVEAEIREKASAWLPDAMRFEAIEKPERYPTRSTFLEGEEDDVEGVDEDLDGEDNRSIVDITGDDDLSEAA</sequence>
<dbReference type="InterPro" id="IPR036086">
    <property type="entry name" value="ParB/Sulfiredoxin_sf"/>
</dbReference>
<dbReference type="Pfam" id="PF02195">
    <property type="entry name" value="ParB_N"/>
    <property type="match status" value="1"/>
</dbReference>
<evidence type="ECO:0000259" key="4">
    <source>
        <dbReference type="SMART" id="SM00470"/>
    </source>
</evidence>
<evidence type="ECO:0000256" key="2">
    <source>
        <dbReference type="SAM" id="Coils"/>
    </source>
</evidence>
<dbReference type="NCBIfam" id="TIGR00180">
    <property type="entry name" value="parB_part"/>
    <property type="match status" value="1"/>
</dbReference>
<dbReference type="InterPro" id="IPR003115">
    <property type="entry name" value="ParB_N"/>
</dbReference>
<dbReference type="InterPro" id="IPR041468">
    <property type="entry name" value="HTH_ParB/Spo0J"/>
</dbReference>
<gene>
    <name evidence="5" type="ORF">PQ455_19925</name>
</gene>
<accession>A0ABY7TTS2</accession>
<dbReference type="Proteomes" id="UP001220395">
    <property type="component" value="Plasmid unnamed2"/>
</dbReference>
<reference evidence="5 6" key="1">
    <citation type="submission" date="2023-02" db="EMBL/GenBank/DDBJ databases">
        <title>Genome sequence of Sphingomonas naphthae.</title>
        <authorList>
            <person name="Kim S."/>
            <person name="Heo J."/>
            <person name="Kwon S.-W."/>
        </authorList>
    </citation>
    <scope>NUCLEOTIDE SEQUENCE [LARGE SCALE GENOMIC DNA]</scope>
    <source>
        <strain evidence="5 6">KACC 18716</strain>
        <plasmid evidence="5 6">unnamed2</plasmid>
    </source>
</reference>
<dbReference type="RefSeq" id="WP_273692035.1">
    <property type="nucleotide sequence ID" value="NZ_CP117413.1"/>
</dbReference>
<evidence type="ECO:0000313" key="6">
    <source>
        <dbReference type="Proteomes" id="UP001220395"/>
    </source>
</evidence>
<dbReference type="CDD" id="cd16406">
    <property type="entry name" value="ParB_N_like"/>
    <property type="match status" value="1"/>
</dbReference>
<feature type="compositionally biased region" description="Acidic residues" evidence="3">
    <location>
        <begin position="675"/>
        <end position="684"/>
    </location>
</feature>
<keyword evidence="2" id="KW-0175">Coiled coil</keyword>